<dbReference type="Proteomes" id="UP001315278">
    <property type="component" value="Unassembled WGS sequence"/>
</dbReference>
<dbReference type="EMBL" id="JAFCJH010000008">
    <property type="protein sequence ID" value="MBR0795823.1"/>
    <property type="molecule type" value="Genomic_DNA"/>
</dbReference>
<evidence type="ECO:0000313" key="4">
    <source>
        <dbReference type="Proteomes" id="UP001315278"/>
    </source>
</evidence>
<feature type="chain" id="PRO_5046700157" evidence="1">
    <location>
        <begin position="33"/>
        <end position="162"/>
    </location>
</feature>
<dbReference type="Gene3D" id="2.60.120.10">
    <property type="entry name" value="Jelly Rolls"/>
    <property type="match status" value="1"/>
</dbReference>
<organism evidence="3 4">
    <name type="scientific">Bradyrhizobium jicamae</name>
    <dbReference type="NCBI Taxonomy" id="280332"/>
    <lineage>
        <taxon>Bacteria</taxon>
        <taxon>Pseudomonadati</taxon>
        <taxon>Pseudomonadota</taxon>
        <taxon>Alphaproteobacteria</taxon>
        <taxon>Hyphomicrobiales</taxon>
        <taxon>Nitrobacteraceae</taxon>
        <taxon>Bradyrhizobium</taxon>
    </lineage>
</organism>
<sequence length="162" mass="18116">MLKSRQPRTPRQGLSLAGIVMSSLASASATFAGECPADKMRPDIREKVDFKPVGVTDVTLGAIDLEKQPAHIRDRELRFRKLTVEPGGIVPWHSHDDRPALIFVQQGEIVEYASNCSEPIVHKAGDIRPEVFGTSHWWKNLGKETVILYVGDVRKDPHDHNM</sequence>
<gene>
    <name evidence="3" type="ORF">JQ615_10515</name>
</gene>
<proteinExistence type="predicted"/>
<comment type="caution">
    <text evidence="3">The sequence shown here is derived from an EMBL/GenBank/DDBJ whole genome shotgun (WGS) entry which is preliminary data.</text>
</comment>
<keyword evidence="4" id="KW-1185">Reference proteome</keyword>
<accession>A0ABS5FGA9</accession>
<dbReference type="InterPro" id="IPR013096">
    <property type="entry name" value="Cupin_2"/>
</dbReference>
<dbReference type="Pfam" id="PF07883">
    <property type="entry name" value="Cupin_2"/>
    <property type="match status" value="1"/>
</dbReference>
<reference evidence="4" key="1">
    <citation type="journal article" date="2021" name="ISME J.">
        <title>Evolutionary origin and ecological implication of a unique nif island in free-living Bradyrhizobium lineages.</title>
        <authorList>
            <person name="Tao J."/>
        </authorList>
    </citation>
    <scope>NUCLEOTIDE SEQUENCE [LARGE SCALE GENOMIC DNA]</scope>
    <source>
        <strain evidence="4">SZCCT0434</strain>
    </source>
</reference>
<name>A0ABS5FGA9_9BRAD</name>
<dbReference type="InterPro" id="IPR014710">
    <property type="entry name" value="RmlC-like_jellyroll"/>
</dbReference>
<feature type="signal peptide" evidence="1">
    <location>
        <begin position="1"/>
        <end position="32"/>
    </location>
</feature>
<dbReference type="SUPFAM" id="SSF51182">
    <property type="entry name" value="RmlC-like cupins"/>
    <property type="match status" value="1"/>
</dbReference>
<evidence type="ECO:0000259" key="2">
    <source>
        <dbReference type="Pfam" id="PF07883"/>
    </source>
</evidence>
<keyword evidence="1" id="KW-0732">Signal</keyword>
<dbReference type="InterPro" id="IPR011051">
    <property type="entry name" value="RmlC_Cupin_sf"/>
</dbReference>
<feature type="domain" description="Cupin type-2" evidence="2">
    <location>
        <begin position="82"/>
        <end position="149"/>
    </location>
</feature>
<evidence type="ECO:0000256" key="1">
    <source>
        <dbReference type="SAM" id="SignalP"/>
    </source>
</evidence>
<evidence type="ECO:0000313" key="3">
    <source>
        <dbReference type="EMBL" id="MBR0795823.1"/>
    </source>
</evidence>
<protein>
    <submittedName>
        <fullName evidence="3">Cupin domain-containing protein</fullName>
    </submittedName>
</protein>